<evidence type="ECO:0000259" key="2">
    <source>
        <dbReference type="Pfam" id="PF00496"/>
    </source>
</evidence>
<dbReference type="InterPro" id="IPR000914">
    <property type="entry name" value="SBP_5_dom"/>
</dbReference>
<dbReference type="SUPFAM" id="SSF53850">
    <property type="entry name" value="Periplasmic binding protein-like II"/>
    <property type="match status" value="1"/>
</dbReference>
<dbReference type="PANTHER" id="PTHR30290">
    <property type="entry name" value="PERIPLASMIC BINDING COMPONENT OF ABC TRANSPORTER"/>
    <property type="match status" value="1"/>
</dbReference>
<proteinExistence type="predicted"/>
<dbReference type="PANTHER" id="PTHR30290:SF72">
    <property type="entry name" value="HTH-TYPE TRANSCRIPTIONAL REGULATOR SGRR"/>
    <property type="match status" value="1"/>
</dbReference>
<organism evidence="4 5">
    <name type="scientific">Aeromonas schubertii</name>
    <dbReference type="NCBI Taxonomy" id="652"/>
    <lineage>
        <taxon>Bacteria</taxon>
        <taxon>Pseudomonadati</taxon>
        <taxon>Pseudomonadota</taxon>
        <taxon>Gammaproteobacteria</taxon>
        <taxon>Aeromonadales</taxon>
        <taxon>Aeromonadaceae</taxon>
        <taxon>Aeromonas</taxon>
    </lineage>
</organism>
<keyword evidence="5" id="KW-1185">Reference proteome</keyword>
<dbReference type="RefSeq" id="WP_224162918.1">
    <property type="nucleotide sequence ID" value="NZ_JAIRBT010000013.1"/>
</dbReference>
<reference evidence="4 5" key="1">
    <citation type="submission" date="2021-09" db="EMBL/GenBank/DDBJ databases">
        <title>Aeromonas schubertii isolated from Asian sea bass.</title>
        <authorList>
            <person name="Pinpimai K."/>
        </authorList>
    </citation>
    <scope>NUCLEOTIDE SEQUENCE [LARGE SCALE GENOMIC DNA]</scope>
    <source>
        <strain evidence="4 5">CHULA2021a</strain>
    </source>
</reference>
<dbReference type="InterPro" id="IPR039424">
    <property type="entry name" value="SBP_5"/>
</dbReference>
<evidence type="ECO:0000313" key="4">
    <source>
        <dbReference type="EMBL" id="MBZ6066828.1"/>
    </source>
</evidence>
<evidence type="ECO:0000256" key="1">
    <source>
        <dbReference type="ARBA" id="ARBA00023125"/>
    </source>
</evidence>
<dbReference type="EMBL" id="JAIRBT010000013">
    <property type="protein sequence ID" value="MBZ6066828.1"/>
    <property type="molecule type" value="Genomic_DNA"/>
</dbReference>
<accession>A0ABS7VCV7</accession>
<feature type="domain" description="Solute-binding protein family 5" evidence="2">
    <location>
        <begin position="169"/>
        <end position="314"/>
    </location>
</feature>
<comment type="caution">
    <text evidence="4">The sequence shown here is derived from an EMBL/GenBank/DDBJ whole genome shotgun (WGS) entry which is preliminary data.</text>
</comment>
<keyword evidence="1" id="KW-0238">DNA-binding</keyword>
<protein>
    <submittedName>
        <fullName evidence="4">ABC transporter substrate-binding protein</fullName>
    </submittedName>
</protein>
<dbReference type="Gene3D" id="3.40.190.10">
    <property type="entry name" value="Periplasmic binding protein-like II"/>
    <property type="match status" value="1"/>
</dbReference>
<feature type="domain" description="Transcriptional regulator SgrR N-terminal HTH" evidence="3">
    <location>
        <begin position="11"/>
        <end position="118"/>
    </location>
</feature>
<evidence type="ECO:0000313" key="5">
    <source>
        <dbReference type="Proteomes" id="UP000774958"/>
    </source>
</evidence>
<dbReference type="InterPro" id="IPR025370">
    <property type="entry name" value="SgrR_HTH_N"/>
</dbReference>
<dbReference type="Proteomes" id="UP000774958">
    <property type="component" value="Unassembled WGS sequence"/>
</dbReference>
<dbReference type="Pfam" id="PF12793">
    <property type="entry name" value="SgrR_N"/>
    <property type="match status" value="1"/>
</dbReference>
<sequence>MSRMLLRRLRQLEQAFGVGEDQAVGLEQLESLLCCSRRNVSNILASLQEQGWIRWTGAVGRGRQSELRVLLGGDAALDEWVARLLSTGDLQQAARLAAETTQPERVSRQISHFFERQQQTVRSLGGLLISDFPEPSTIDPVDTYLRNELYITENVYDTLLDYNLVAGCIMPALAHYWEVDPGVPALRFRLRPDVRFHHGEPMTVAAACASLTRMLTTPGPLQRIYRQVVSVSAVGEHWIEVRLRQHNPLLIYTFCGIHGAIMAEQGIPLASGALARFGTGPFRIQQSDKSHMILERFADYYREKPLVERVELWYAMPDLPSSGSRMSFTATEALASPDASRVTNRLDGFFSLGFRVRPGARISATDLGRLYDYLQQVRWEYKIEPVVDSAYARAPLPVEGNQPCVCPRLSGTLVVAEPHWHYPRLAHIAGWIRERIKETGLTLVDCPIENYNELDQVRCCADLMLVSELLDPPPLYGYYEWLTSAVCMQFAHDERWLDEEHERLLEAFGQTLDEGEILARMQEVERRWHGEKSLLHLFGITEELHLDREVRGAIIDPSGFCSLRRIWLSEPDE</sequence>
<dbReference type="Pfam" id="PF00496">
    <property type="entry name" value="SBP_bac_5"/>
    <property type="match status" value="1"/>
</dbReference>
<name>A0ABS7VCV7_9GAMM</name>
<gene>
    <name evidence="4" type="ORF">LA374_11535</name>
</gene>
<evidence type="ECO:0000259" key="3">
    <source>
        <dbReference type="Pfam" id="PF12793"/>
    </source>
</evidence>